<dbReference type="InterPro" id="IPR001881">
    <property type="entry name" value="EGF-like_Ca-bd_dom"/>
</dbReference>
<name>A0ABM0M4Y7_SACKO</name>
<dbReference type="Pfam" id="PF07645">
    <property type="entry name" value="EGF_CA"/>
    <property type="match status" value="1"/>
</dbReference>
<dbReference type="InterPro" id="IPR057774">
    <property type="entry name" value="D8C_UMOD/GP2/OIT3-like"/>
</dbReference>
<keyword evidence="2" id="KW-0732">Signal</keyword>
<dbReference type="PROSITE" id="PS01187">
    <property type="entry name" value="EGF_CA"/>
    <property type="match status" value="1"/>
</dbReference>
<proteinExistence type="predicted"/>
<protein>
    <submittedName>
        <fullName evidence="8">Oncoprotein-induced transcript 3 protein-like</fullName>
    </submittedName>
</protein>
<keyword evidence="4" id="KW-1015">Disulfide bond</keyword>
<dbReference type="SUPFAM" id="SSF57196">
    <property type="entry name" value="EGF/Laminin"/>
    <property type="match status" value="1"/>
</dbReference>
<dbReference type="RefSeq" id="XP_006815078.1">
    <property type="nucleotide sequence ID" value="XM_006815015.1"/>
</dbReference>
<keyword evidence="1 5" id="KW-0245">EGF-like domain</keyword>
<evidence type="ECO:0000256" key="3">
    <source>
        <dbReference type="ARBA" id="ARBA00022737"/>
    </source>
</evidence>
<dbReference type="PANTHER" id="PTHR24034:SF209">
    <property type="entry name" value="EGF-LIKE DOMAIN-CONTAINING PROTEIN"/>
    <property type="match status" value="1"/>
</dbReference>
<gene>
    <name evidence="8" type="primary">LOC102805272</name>
</gene>
<dbReference type="InterPro" id="IPR000152">
    <property type="entry name" value="EGF-type_Asp/Asn_hydroxyl_site"/>
</dbReference>
<evidence type="ECO:0000259" key="6">
    <source>
        <dbReference type="PROSITE" id="PS50026"/>
    </source>
</evidence>
<dbReference type="InterPro" id="IPR049883">
    <property type="entry name" value="NOTCH1_EGF-like"/>
</dbReference>
<feature type="domain" description="EGF-like" evidence="6">
    <location>
        <begin position="139"/>
        <end position="175"/>
    </location>
</feature>
<dbReference type="SMART" id="SM00179">
    <property type="entry name" value="EGF_CA"/>
    <property type="match status" value="1"/>
</dbReference>
<evidence type="ECO:0000313" key="7">
    <source>
        <dbReference type="Proteomes" id="UP000694865"/>
    </source>
</evidence>
<accession>A0ABM0M4Y7</accession>
<dbReference type="GeneID" id="102805272"/>
<reference evidence="8" key="1">
    <citation type="submission" date="2025-08" db="UniProtKB">
        <authorList>
            <consortium name="RefSeq"/>
        </authorList>
    </citation>
    <scope>IDENTIFICATION</scope>
    <source>
        <tissue evidence="8">Testes</tissue>
    </source>
</reference>
<dbReference type="PROSITE" id="PS00010">
    <property type="entry name" value="ASX_HYDROXYL"/>
    <property type="match status" value="1"/>
</dbReference>
<sequence>MNEPKRSTAYVADQTKNDLLSDHDLYQDWYRFVSAAGGEMTTWSDVPRYIPGTEIPLYLNGTHPSVEDGVVSRTVCGNYVDSLMCHKQYVIQIKNCSSYYVYFLTRPTGLAEAYCAGTELQCQSGYISVNGNFTPGCEDLNECITSYHSCEHTCVNTNGSYYCDCVDGYTLDFNSWWCSPTTTMSTNMTPVFTTSTSSTVESYMSI</sequence>
<dbReference type="Proteomes" id="UP000694865">
    <property type="component" value="Unplaced"/>
</dbReference>
<evidence type="ECO:0000313" key="8">
    <source>
        <dbReference type="RefSeq" id="XP_006815078.1"/>
    </source>
</evidence>
<keyword evidence="3" id="KW-0677">Repeat</keyword>
<evidence type="ECO:0000256" key="2">
    <source>
        <dbReference type="ARBA" id="ARBA00022729"/>
    </source>
</evidence>
<dbReference type="Pfam" id="PF23283">
    <property type="entry name" value="D8C_UMOD"/>
    <property type="match status" value="1"/>
</dbReference>
<dbReference type="SMART" id="SM00181">
    <property type="entry name" value="EGF"/>
    <property type="match status" value="1"/>
</dbReference>
<dbReference type="PANTHER" id="PTHR24034">
    <property type="entry name" value="EGF-LIKE DOMAIN-CONTAINING PROTEIN"/>
    <property type="match status" value="1"/>
</dbReference>
<keyword evidence="7" id="KW-1185">Reference proteome</keyword>
<evidence type="ECO:0000256" key="5">
    <source>
        <dbReference type="PROSITE-ProRule" id="PRU00076"/>
    </source>
</evidence>
<evidence type="ECO:0000256" key="4">
    <source>
        <dbReference type="ARBA" id="ARBA00023157"/>
    </source>
</evidence>
<comment type="caution">
    <text evidence="5">Lacks conserved residue(s) required for the propagation of feature annotation.</text>
</comment>
<dbReference type="Gene3D" id="2.10.25.10">
    <property type="entry name" value="Laminin"/>
    <property type="match status" value="1"/>
</dbReference>
<dbReference type="InterPro" id="IPR018097">
    <property type="entry name" value="EGF_Ca-bd_CS"/>
</dbReference>
<dbReference type="InterPro" id="IPR050751">
    <property type="entry name" value="ECM_structural_protein"/>
</dbReference>
<organism evidence="7 8">
    <name type="scientific">Saccoglossus kowalevskii</name>
    <name type="common">Acorn worm</name>
    <dbReference type="NCBI Taxonomy" id="10224"/>
    <lineage>
        <taxon>Eukaryota</taxon>
        <taxon>Metazoa</taxon>
        <taxon>Hemichordata</taxon>
        <taxon>Enteropneusta</taxon>
        <taxon>Harrimaniidae</taxon>
        <taxon>Saccoglossus</taxon>
    </lineage>
</organism>
<dbReference type="PROSITE" id="PS50026">
    <property type="entry name" value="EGF_3"/>
    <property type="match status" value="1"/>
</dbReference>
<dbReference type="InterPro" id="IPR000742">
    <property type="entry name" value="EGF"/>
</dbReference>
<evidence type="ECO:0000256" key="1">
    <source>
        <dbReference type="ARBA" id="ARBA00022536"/>
    </source>
</evidence>
<dbReference type="CDD" id="cd00054">
    <property type="entry name" value="EGF_CA"/>
    <property type="match status" value="1"/>
</dbReference>